<dbReference type="InterPro" id="IPR034660">
    <property type="entry name" value="DinB/YfiT-like"/>
</dbReference>
<evidence type="ECO:0000313" key="2">
    <source>
        <dbReference type="EMBL" id="MFD2472415.1"/>
    </source>
</evidence>
<dbReference type="EMBL" id="JBHUKS010000026">
    <property type="protein sequence ID" value="MFD2472415.1"/>
    <property type="molecule type" value="Genomic_DNA"/>
</dbReference>
<keyword evidence="2" id="KW-0413">Isomerase</keyword>
<organism evidence="2 3">
    <name type="scientific">Amycolatopsis silviterrae</name>
    <dbReference type="NCBI Taxonomy" id="1656914"/>
    <lineage>
        <taxon>Bacteria</taxon>
        <taxon>Bacillati</taxon>
        <taxon>Actinomycetota</taxon>
        <taxon>Actinomycetes</taxon>
        <taxon>Pseudonocardiales</taxon>
        <taxon>Pseudonocardiaceae</taxon>
        <taxon>Amycolatopsis</taxon>
    </lineage>
</organism>
<dbReference type="SUPFAM" id="SSF109854">
    <property type="entry name" value="DinB/YfiT-like putative metalloenzymes"/>
    <property type="match status" value="1"/>
</dbReference>
<accession>A0ABW5HHM7</accession>
<evidence type="ECO:0000259" key="1">
    <source>
        <dbReference type="Pfam" id="PF11716"/>
    </source>
</evidence>
<evidence type="ECO:0000313" key="3">
    <source>
        <dbReference type="Proteomes" id="UP001597483"/>
    </source>
</evidence>
<dbReference type="Gene3D" id="1.20.120.450">
    <property type="entry name" value="dinb family like domain"/>
    <property type="match status" value="1"/>
</dbReference>
<protein>
    <submittedName>
        <fullName evidence="2">Maleylpyruvate isomerase N-terminal domain-containing protein</fullName>
    </submittedName>
</protein>
<gene>
    <name evidence="2" type="ORF">ACFSVL_33815</name>
</gene>
<reference evidence="3" key="1">
    <citation type="journal article" date="2019" name="Int. J. Syst. Evol. Microbiol.">
        <title>The Global Catalogue of Microorganisms (GCM) 10K type strain sequencing project: providing services to taxonomists for standard genome sequencing and annotation.</title>
        <authorList>
            <consortium name="The Broad Institute Genomics Platform"/>
            <consortium name="The Broad Institute Genome Sequencing Center for Infectious Disease"/>
            <person name="Wu L."/>
            <person name="Ma J."/>
        </authorList>
    </citation>
    <scope>NUCLEOTIDE SEQUENCE [LARGE SCALE GENOMIC DNA]</scope>
    <source>
        <strain evidence="3">CGMCC 4.7641</strain>
    </source>
</reference>
<feature type="domain" description="Mycothiol-dependent maleylpyruvate isomerase metal-binding" evidence="1">
    <location>
        <begin position="18"/>
        <end position="159"/>
    </location>
</feature>
<dbReference type="Pfam" id="PF11716">
    <property type="entry name" value="MDMPI_N"/>
    <property type="match status" value="1"/>
</dbReference>
<sequence length="283" mass="30617">MTGPIAESSWQAVRDSLARTAERFARLVEAAADPAATAIGRWTVAETAAHVVTVAELYGSTVLPGALPPHPIPGVVARVEATALDELGDLNAFTLAQLAERAPAALAEWIVEDVDRLLDAGRTAEPDKLVSWLGGARLPLAGCYAHLLNELHLHGRDIAAAVGARWPIPQHDAAMAFELFLVQLLSRDTGRLLVHEPFSDRPVAVRFRSRYTAPVVLEARPDRIAVLPRDHPADAQLHFQPAALMQVLFGRLSVARAACAGKTFVWGRKPWLLAKFLGAVRFP</sequence>
<comment type="caution">
    <text evidence="2">The sequence shown here is derived from an EMBL/GenBank/DDBJ whole genome shotgun (WGS) entry which is preliminary data.</text>
</comment>
<keyword evidence="3" id="KW-1185">Reference proteome</keyword>
<dbReference type="Proteomes" id="UP001597483">
    <property type="component" value="Unassembled WGS sequence"/>
</dbReference>
<dbReference type="InterPro" id="IPR024344">
    <property type="entry name" value="MDMPI_metal-binding"/>
</dbReference>
<dbReference type="GO" id="GO:0016853">
    <property type="term" value="F:isomerase activity"/>
    <property type="evidence" value="ECO:0007669"/>
    <property type="project" value="UniProtKB-KW"/>
</dbReference>
<dbReference type="RefSeq" id="WP_378310074.1">
    <property type="nucleotide sequence ID" value="NZ_JBHUKS010000026.1"/>
</dbReference>
<name>A0ABW5HHM7_9PSEU</name>
<proteinExistence type="predicted"/>